<name>A0A6A5WTM1_9PLEO</name>
<dbReference type="Proteomes" id="UP000799779">
    <property type="component" value="Unassembled WGS sequence"/>
</dbReference>
<dbReference type="AlphaFoldDB" id="A0A6A5WTM1"/>
<accession>A0A6A5WTM1</accession>
<keyword evidence="2" id="KW-1185">Reference proteome</keyword>
<protein>
    <submittedName>
        <fullName evidence="1">Uncharacterized protein</fullName>
    </submittedName>
</protein>
<sequence length="210" mass="22931">DKYPPKGSSAFHIVTPTKPTTTAQTTRYTPHHCLESSLLPSPRLLQILQMIDPVSTASPLPLFLPLAPKQSPNRPLPKPLLPLANILLRLLPFFDRLLLLLDPLHRFLPPQLAQCRPVQLSFLSKDCHDGRVMRRVVWRHRPAVGSDAGEFERVLVMEDVGAGRVGGVSDEIRHGGIAQVFGSDCFVNWGIEGAKGQCSGLSVVGNGRGG</sequence>
<feature type="non-terminal residue" evidence="1">
    <location>
        <position position="1"/>
    </location>
</feature>
<dbReference type="EMBL" id="ML977564">
    <property type="protein sequence ID" value="KAF2005180.1"/>
    <property type="molecule type" value="Genomic_DNA"/>
</dbReference>
<evidence type="ECO:0000313" key="1">
    <source>
        <dbReference type="EMBL" id="KAF2005180.1"/>
    </source>
</evidence>
<proteinExistence type="predicted"/>
<organism evidence="1 2">
    <name type="scientific">Amniculicola lignicola CBS 123094</name>
    <dbReference type="NCBI Taxonomy" id="1392246"/>
    <lineage>
        <taxon>Eukaryota</taxon>
        <taxon>Fungi</taxon>
        <taxon>Dikarya</taxon>
        <taxon>Ascomycota</taxon>
        <taxon>Pezizomycotina</taxon>
        <taxon>Dothideomycetes</taxon>
        <taxon>Pleosporomycetidae</taxon>
        <taxon>Pleosporales</taxon>
        <taxon>Amniculicolaceae</taxon>
        <taxon>Amniculicola</taxon>
    </lineage>
</organism>
<gene>
    <name evidence="1" type="ORF">P154DRAFT_611731</name>
</gene>
<reference evidence="1" key="1">
    <citation type="journal article" date="2020" name="Stud. Mycol.">
        <title>101 Dothideomycetes genomes: a test case for predicting lifestyles and emergence of pathogens.</title>
        <authorList>
            <person name="Haridas S."/>
            <person name="Albert R."/>
            <person name="Binder M."/>
            <person name="Bloem J."/>
            <person name="Labutti K."/>
            <person name="Salamov A."/>
            <person name="Andreopoulos B."/>
            <person name="Baker S."/>
            <person name="Barry K."/>
            <person name="Bills G."/>
            <person name="Bluhm B."/>
            <person name="Cannon C."/>
            <person name="Castanera R."/>
            <person name="Culley D."/>
            <person name="Daum C."/>
            <person name="Ezra D."/>
            <person name="Gonzalez J."/>
            <person name="Henrissat B."/>
            <person name="Kuo A."/>
            <person name="Liang C."/>
            <person name="Lipzen A."/>
            <person name="Lutzoni F."/>
            <person name="Magnuson J."/>
            <person name="Mondo S."/>
            <person name="Nolan M."/>
            <person name="Ohm R."/>
            <person name="Pangilinan J."/>
            <person name="Park H.-J."/>
            <person name="Ramirez L."/>
            <person name="Alfaro M."/>
            <person name="Sun H."/>
            <person name="Tritt A."/>
            <person name="Yoshinaga Y."/>
            <person name="Zwiers L.-H."/>
            <person name="Turgeon B."/>
            <person name="Goodwin S."/>
            <person name="Spatafora J."/>
            <person name="Crous P."/>
            <person name="Grigoriev I."/>
        </authorList>
    </citation>
    <scope>NUCLEOTIDE SEQUENCE</scope>
    <source>
        <strain evidence="1">CBS 123094</strain>
    </source>
</reference>
<evidence type="ECO:0000313" key="2">
    <source>
        <dbReference type="Proteomes" id="UP000799779"/>
    </source>
</evidence>